<accession>A0A0K2TM40</accession>
<dbReference type="EMBL" id="HACA01009822">
    <property type="protein sequence ID" value="CDW27183.1"/>
    <property type="molecule type" value="Transcribed_RNA"/>
</dbReference>
<evidence type="ECO:0000313" key="1">
    <source>
        <dbReference type="EMBL" id="CDW27183.1"/>
    </source>
</evidence>
<sequence length="64" mass="7557">MMASVPNMAQELNKDLRIRDTYLNSAQKTILTVFKKFVSSKKKRKSYKPKKIIYVGIHSRFLEH</sequence>
<proteinExistence type="predicted"/>
<name>A0A0K2TM40_LEPSM</name>
<organism evidence="1">
    <name type="scientific">Lepeophtheirus salmonis</name>
    <name type="common">Salmon louse</name>
    <name type="synonym">Caligus salmonis</name>
    <dbReference type="NCBI Taxonomy" id="72036"/>
    <lineage>
        <taxon>Eukaryota</taxon>
        <taxon>Metazoa</taxon>
        <taxon>Ecdysozoa</taxon>
        <taxon>Arthropoda</taxon>
        <taxon>Crustacea</taxon>
        <taxon>Multicrustacea</taxon>
        <taxon>Hexanauplia</taxon>
        <taxon>Copepoda</taxon>
        <taxon>Siphonostomatoida</taxon>
        <taxon>Caligidae</taxon>
        <taxon>Lepeophtheirus</taxon>
    </lineage>
</organism>
<protein>
    <submittedName>
        <fullName evidence="1">Uncharacterized protein</fullName>
    </submittedName>
</protein>
<dbReference type="AlphaFoldDB" id="A0A0K2TM40"/>
<dbReference type="OrthoDB" id="10010525at2759"/>
<reference evidence="1" key="1">
    <citation type="submission" date="2014-05" db="EMBL/GenBank/DDBJ databases">
        <authorList>
            <person name="Chronopoulou M."/>
        </authorList>
    </citation>
    <scope>NUCLEOTIDE SEQUENCE</scope>
    <source>
        <tissue evidence="1">Whole organism</tissue>
    </source>
</reference>